<dbReference type="PANTHER" id="PTHR43172">
    <property type="entry name" value="ADENYLOSUCCINATE LYASE"/>
    <property type="match status" value="1"/>
</dbReference>
<dbReference type="GO" id="GO:0070626">
    <property type="term" value="F:(S)-2-(5-amino-1-(5-phospho-D-ribosyl)imidazole-4-carboxamido) succinate lyase (fumarate-forming) activity"/>
    <property type="evidence" value="ECO:0007669"/>
    <property type="project" value="TreeGrafter"/>
</dbReference>
<protein>
    <recommendedName>
        <fullName evidence="2 3">Adenylosuccinate lyase</fullName>
        <shortName evidence="3">ASL</shortName>
        <ecNumber evidence="2 3">4.3.2.2</ecNumber>
    </recommendedName>
    <alternativeName>
        <fullName evidence="3">Adenylosuccinase</fullName>
    </alternativeName>
</protein>
<dbReference type="InterPro" id="IPR019468">
    <property type="entry name" value="AdenyloSucc_lyase_C"/>
</dbReference>
<dbReference type="NCBIfam" id="TIGR00928">
    <property type="entry name" value="purB"/>
    <property type="match status" value="1"/>
</dbReference>
<dbReference type="SUPFAM" id="SSF48557">
    <property type="entry name" value="L-aspartase-like"/>
    <property type="match status" value="1"/>
</dbReference>
<dbReference type="InterPro" id="IPR000362">
    <property type="entry name" value="Fumarate_lyase_fam"/>
</dbReference>
<dbReference type="InterPro" id="IPR004769">
    <property type="entry name" value="Pur_lyase"/>
</dbReference>
<dbReference type="PRINTS" id="PR00149">
    <property type="entry name" value="FUMRATELYASE"/>
</dbReference>
<sequence>MRDIFMTTDSRYKQYQSPLSERYASKEMCYIFSDHYKFSTWRKLWIALAEAQHELGLQTVTEAQISEMKRFQDTINFEMAREYEKTLRHDVMSHIHAYGEQCPAAKPIIHLGATSAYVQDNTDLIQMRDALNLLLAKLINIIKILSDQAIAYKEVAALSFTHFQSAQPTTLGKRFCLWLQDYLFDIEEIETRVEKLRFLGAKGTTGTQASFMLLFNNDTEKVRKLDELVTKKMGFDRFYPVTGQTYPRKIDSQIMFCLAGIAQSSYKFSNDIRLLQHMKEAEEPFEKDQVGSSAMAYKRNPMRCERIAALARYVLCNCLNPAFTAASQWFERTLDDSANKRISIPEAFLAVDGILNIVLNVAAGLNIYPQVIAGNLQNELPFMVTENILMEIVNAGGDRQEYHERIRKHAIASAERMKKEGVENDLLERIAEDPAFFRIRAKMGEISDPHRLTGRSVQQVEEFITQVVSPILKQNSQRIDKKLIPTLHV</sequence>
<dbReference type="InterPro" id="IPR008948">
    <property type="entry name" value="L-Aspartase-like"/>
</dbReference>
<feature type="domain" description="Adenylosuccinate lyase C-terminal" evidence="4">
    <location>
        <begin position="380"/>
        <end position="464"/>
    </location>
</feature>
<dbReference type="GO" id="GO:0004018">
    <property type="term" value="F:N6-(1,2-dicarboxyethyl)AMP AMP-lyase (fumarate-forming) activity"/>
    <property type="evidence" value="ECO:0007669"/>
    <property type="project" value="UniProtKB-UniRule"/>
</dbReference>
<dbReference type="InterPro" id="IPR020557">
    <property type="entry name" value="Fumarate_lyase_CS"/>
</dbReference>
<keyword evidence="1 3" id="KW-0456">Lyase</keyword>
<evidence type="ECO:0000256" key="2">
    <source>
        <dbReference type="NCBIfam" id="TIGR00928"/>
    </source>
</evidence>
<dbReference type="Pfam" id="PF00206">
    <property type="entry name" value="Lyase_1"/>
    <property type="match status" value="1"/>
</dbReference>
<dbReference type="GO" id="GO:0044208">
    <property type="term" value="P:'de novo' AMP biosynthetic process"/>
    <property type="evidence" value="ECO:0007669"/>
    <property type="project" value="UniProtKB-UniPathway"/>
</dbReference>
<dbReference type="PROSITE" id="PS00163">
    <property type="entry name" value="FUMARATE_LYASES"/>
    <property type="match status" value="1"/>
</dbReference>
<evidence type="ECO:0000256" key="1">
    <source>
        <dbReference type="ARBA" id="ARBA00023239"/>
    </source>
</evidence>
<reference evidence="5" key="2">
    <citation type="submission" date="2006-01" db="EMBL/GenBank/DDBJ databases">
        <authorList>
            <person name="Genoscope"/>
        </authorList>
    </citation>
    <scope>NUCLEOTIDE SEQUENCE</scope>
</reference>
<gene>
    <name evidence="5" type="primary">PurB</name>
    <name evidence="5" type="ORF">kustd1767</name>
</gene>
<dbReference type="Pfam" id="PF10397">
    <property type="entry name" value="ADSL_C"/>
    <property type="match status" value="1"/>
</dbReference>
<name>Q1PZK6_KUEST</name>
<dbReference type="GO" id="GO:0005829">
    <property type="term" value="C:cytosol"/>
    <property type="evidence" value="ECO:0007669"/>
    <property type="project" value="TreeGrafter"/>
</dbReference>
<dbReference type="SMART" id="SM00998">
    <property type="entry name" value="ADSL_C"/>
    <property type="match status" value="1"/>
</dbReference>
<dbReference type="UniPathway" id="UPA00074">
    <property type="reaction ID" value="UER00132"/>
</dbReference>
<dbReference type="CDD" id="cd03302">
    <property type="entry name" value="Adenylsuccinate_lyase_2"/>
    <property type="match status" value="1"/>
</dbReference>
<comment type="catalytic activity">
    <reaction evidence="3">
        <text>(2S)-2-[5-amino-1-(5-phospho-beta-D-ribosyl)imidazole-4-carboxamido]succinate = 5-amino-1-(5-phospho-beta-D-ribosyl)imidazole-4-carboxamide + fumarate</text>
        <dbReference type="Rhea" id="RHEA:23920"/>
        <dbReference type="ChEBI" id="CHEBI:29806"/>
        <dbReference type="ChEBI" id="CHEBI:58443"/>
        <dbReference type="ChEBI" id="CHEBI:58475"/>
        <dbReference type="EC" id="4.3.2.2"/>
    </reaction>
</comment>
<dbReference type="EC" id="4.3.2.2" evidence="2 3"/>
<accession>Q1PZK6</accession>
<reference evidence="5" key="1">
    <citation type="journal article" date="2006" name="Nature">
        <title>Deciphering the evolution and metabolism of an anammox bacterium from a community genome.</title>
        <authorList>
            <person name="Strous M."/>
            <person name="Pelletier E."/>
            <person name="Mangenot S."/>
            <person name="Rattei T."/>
            <person name="Lehner A."/>
            <person name="Taylor M.W."/>
            <person name="Horn M."/>
            <person name="Daims H."/>
            <person name="Bartol-Mavel D."/>
            <person name="Wincker P."/>
            <person name="Barbe V."/>
            <person name="Fonknechten N."/>
            <person name="Vallenet D."/>
            <person name="Segurens B."/>
            <person name="Schenowitz-Truong C."/>
            <person name="Medigue C."/>
            <person name="Collingro A."/>
            <person name="Snel B."/>
            <person name="Dutilh B.E."/>
            <person name="OpDenCamp H.J.M."/>
            <person name="vanDerDrift C."/>
            <person name="Cirpus I."/>
            <person name="vanDePas-Schoonen K.T."/>
            <person name="Harhangi H.R."/>
            <person name="vanNiftrik L."/>
            <person name="Schmid M."/>
            <person name="Keltjens J."/>
            <person name="vanDeVossenberg J."/>
            <person name="Kartal B."/>
            <person name="Meier H."/>
            <person name="Frishman D."/>
            <person name="Huynen M.A."/>
            <person name="Mewes H."/>
            <person name="Weissenbach J."/>
            <person name="Jetten M.S.M."/>
            <person name="Wagner M."/>
            <person name="LePaslier D."/>
        </authorList>
    </citation>
    <scope>NUCLEOTIDE SEQUENCE</scope>
</reference>
<proteinExistence type="inferred from homology"/>
<organism evidence="5">
    <name type="scientific">Kuenenia stuttgartiensis</name>
    <dbReference type="NCBI Taxonomy" id="174633"/>
    <lineage>
        <taxon>Bacteria</taxon>
        <taxon>Pseudomonadati</taxon>
        <taxon>Planctomycetota</taxon>
        <taxon>Candidatus Brocadiia</taxon>
        <taxon>Candidatus Brocadiales</taxon>
        <taxon>Candidatus Brocadiaceae</taxon>
        <taxon>Candidatus Kuenenia</taxon>
    </lineage>
</organism>
<evidence type="ECO:0000259" key="4">
    <source>
        <dbReference type="SMART" id="SM00998"/>
    </source>
</evidence>
<evidence type="ECO:0000313" key="5">
    <source>
        <dbReference type="EMBL" id="CAJ72512.1"/>
    </source>
</evidence>
<dbReference type="Gene3D" id="1.10.40.30">
    <property type="entry name" value="Fumarase/aspartase (C-terminal domain)"/>
    <property type="match status" value="1"/>
</dbReference>
<dbReference type="UniPathway" id="UPA00075">
    <property type="reaction ID" value="UER00336"/>
</dbReference>
<comment type="catalytic activity">
    <reaction evidence="3">
        <text>N(6)-(1,2-dicarboxyethyl)-AMP = fumarate + AMP</text>
        <dbReference type="Rhea" id="RHEA:16853"/>
        <dbReference type="ChEBI" id="CHEBI:29806"/>
        <dbReference type="ChEBI" id="CHEBI:57567"/>
        <dbReference type="ChEBI" id="CHEBI:456215"/>
        <dbReference type="EC" id="4.3.2.2"/>
    </reaction>
</comment>
<dbReference type="GO" id="GO:0006189">
    <property type="term" value="P:'de novo' IMP biosynthetic process"/>
    <property type="evidence" value="ECO:0007669"/>
    <property type="project" value="UniProtKB-UniPathway"/>
</dbReference>
<dbReference type="Gene3D" id="1.10.275.60">
    <property type="match status" value="1"/>
</dbReference>
<dbReference type="PANTHER" id="PTHR43172:SF1">
    <property type="entry name" value="ADENYLOSUCCINATE LYASE"/>
    <property type="match status" value="1"/>
</dbReference>
<comment type="pathway">
    <text evidence="3">Purine metabolism; AMP biosynthesis via de novo pathway; AMP from IMP: step 2/2.</text>
</comment>
<dbReference type="Gene3D" id="1.20.200.10">
    <property type="entry name" value="Fumarase/aspartase (Central domain)"/>
    <property type="match status" value="1"/>
</dbReference>
<dbReference type="EMBL" id="CT573072">
    <property type="protein sequence ID" value="CAJ72512.1"/>
    <property type="molecule type" value="Genomic_DNA"/>
</dbReference>
<dbReference type="AlphaFoldDB" id="Q1PZK6"/>
<comment type="pathway">
    <text evidence="3">Purine metabolism; IMP biosynthesis via de novo pathway; 5-amino-1-(5-phospho-D-ribosyl)imidazole-4-carboxamide from 5-amino-1-(5-phospho-D-ribosyl)imidazole-4-carboxylate: step 2/2.</text>
</comment>
<keyword evidence="3" id="KW-0658">Purine biosynthesis</keyword>
<dbReference type="InterPro" id="IPR022761">
    <property type="entry name" value="Fumarate_lyase_N"/>
</dbReference>
<evidence type="ECO:0000256" key="3">
    <source>
        <dbReference type="RuleBase" id="RU361172"/>
    </source>
</evidence>
<comment type="similarity">
    <text evidence="3">Belongs to the lyase 1 family. Adenylosuccinate lyase subfamily.</text>
</comment>